<name>A0A645ALJ7_9ZZZZ</name>
<proteinExistence type="predicted"/>
<gene>
    <name evidence="1" type="ORF">SDC9_100376</name>
</gene>
<organism evidence="1">
    <name type="scientific">bioreactor metagenome</name>
    <dbReference type="NCBI Taxonomy" id="1076179"/>
    <lineage>
        <taxon>unclassified sequences</taxon>
        <taxon>metagenomes</taxon>
        <taxon>ecological metagenomes</taxon>
    </lineage>
</organism>
<reference evidence="1" key="1">
    <citation type="submission" date="2019-08" db="EMBL/GenBank/DDBJ databases">
        <authorList>
            <person name="Kucharzyk K."/>
            <person name="Murdoch R.W."/>
            <person name="Higgins S."/>
            <person name="Loffler F."/>
        </authorList>
    </citation>
    <scope>NUCLEOTIDE SEQUENCE</scope>
</reference>
<evidence type="ECO:0000313" key="1">
    <source>
        <dbReference type="EMBL" id="MPM53608.1"/>
    </source>
</evidence>
<comment type="caution">
    <text evidence="1">The sequence shown here is derived from an EMBL/GenBank/DDBJ whole genome shotgun (WGS) entry which is preliminary data.</text>
</comment>
<sequence length="50" mass="5652">MNHCLHIAALIIENEVQEELAGGLPLALHRFTGQIDHTNIFWFQGLVGQR</sequence>
<dbReference type="AlphaFoldDB" id="A0A645ALJ7"/>
<dbReference type="EMBL" id="VSSQ01014414">
    <property type="protein sequence ID" value="MPM53608.1"/>
    <property type="molecule type" value="Genomic_DNA"/>
</dbReference>
<protein>
    <submittedName>
        <fullName evidence="1">Uncharacterized protein</fullName>
    </submittedName>
</protein>
<accession>A0A645ALJ7</accession>